<sequence>MPGVGEISQTTLGLESLAPDSGHSQEVIGSGERSVLFFYQQPGDGSGVTQVDGQFQMRPAKKSMLAGEAANQARPIGVQGQVVIPKGLVAGLGDSIQTVSTAVMQGGTKG</sequence>
<evidence type="ECO:0000256" key="1">
    <source>
        <dbReference type="SAM" id="MobiDB-lite"/>
    </source>
</evidence>
<organism evidence="2 3">
    <name type="scientific">Pseudomonas frederiksbergensis</name>
    <dbReference type="NCBI Taxonomy" id="104087"/>
    <lineage>
        <taxon>Bacteria</taxon>
        <taxon>Pseudomonadati</taxon>
        <taxon>Pseudomonadota</taxon>
        <taxon>Gammaproteobacteria</taxon>
        <taxon>Pseudomonadales</taxon>
        <taxon>Pseudomonadaceae</taxon>
        <taxon>Pseudomonas</taxon>
    </lineage>
</organism>
<reference evidence="2 3" key="1">
    <citation type="submission" date="2016-10" db="EMBL/GenBank/DDBJ databases">
        <title>Comparative genome analysis of multiple Pseudomonas spp. focuses on biocontrol and plant growth promoting traits.</title>
        <authorList>
            <person name="Tao X.-Y."/>
            <person name="Taylor C.G."/>
        </authorList>
    </citation>
    <scope>NUCLEOTIDE SEQUENCE [LARGE SCALE GENOMIC DNA]</scope>
    <source>
        <strain evidence="2 3">36C6</strain>
    </source>
</reference>
<proteinExistence type="predicted"/>
<evidence type="ECO:0000313" key="3">
    <source>
        <dbReference type="Proteomes" id="UP000284002"/>
    </source>
</evidence>
<dbReference type="AlphaFoldDB" id="A0A423HGQ2"/>
<comment type="caution">
    <text evidence="2">The sequence shown here is derived from an EMBL/GenBank/DDBJ whole genome shotgun (WGS) entry which is preliminary data.</text>
</comment>
<gene>
    <name evidence="2" type="ORF">BK662_25715</name>
</gene>
<dbReference type="EMBL" id="MOBM01000039">
    <property type="protein sequence ID" value="RON12412.1"/>
    <property type="molecule type" value="Genomic_DNA"/>
</dbReference>
<feature type="region of interest" description="Disordered" evidence="1">
    <location>
        <begin position="1"/>
        <end position="26"/>
    </location>
</feature>
<name>A0A423HGQ2_9PSED</name>
<evidence type="ECO:0000313" key="2">
    <source>
        <dbReference type="EMBL" id="RON12412.1"/>
    </source>
</evidence>
<dbReference type="Proteomes" id="UP000284002">
    <property type="component" value="Unassembled WGS sequence"/>
</dbReference>
<accession>A0A423HGQ2</accession>
<protein>
    <submittedName>
        <fullName evidence="2">Uncharacterized protein</fullName>
    </submittedName>
</protein>